<keyword evidence="1" id="KW-0808">Transferase</keyword>
<name>A0AAV2MG51_KNICA</name>
<keyword evidence="2 3" id="KW-0833">Ubl conjugation pathway</keyword>
<organism evidence="6 7">
    <name type="scientific">Knipowitschia caucasica</name>
    <name type="common">Caucasian dwarf goby</name>
    <name type="synonym">Pomatoschistus caucasicus</name>
    <dbReference type="NCBI Taxonomy" id="637954"/>
    <lineage>
        <taxon>Eukaryota</taxon>
        <taxon>Metazoa</taxon>
        <taxon>Chordata</taxon>
        <taxon>Craniata</taxon>
        <taxon>Vertebrata</taxon>
        <taxon>Euteleostomi</taxon>
        <taxon>Actinopterygii</taxon>
        <taxon>Neopterygii</taxon>
        <taxon>Teleostei</taxon>
        <taxon>Neoteleostei</taxon>
        <taxon>Acanthomorphata</taxon>
        <taxon>Gobiaria</taxon>
        <taxon>Gobiiformes</taxon>
        <taxon>Gobioidei</taxon>
        <taxon>Gobiidae</taxon>
        <taxon>Gobiinae</taxon>
        <taxon>Knipowitschia</taxon>
    </lineage>
</organism>
<dbReference type="GO" id="GO:0004842">
    <property type="term" value="F:ubiquitin-protein transferase activity"/>
    <property type="evidence" value="ECO:0007669"/>
    <property type="project" value="InterPro"/>
</dbReference>
<feature type="compositionally biased region" description="Basic and acidic residues" evidence="4">
    <location>
        <begin position="270"/>
        <end position="289"/>
    </location>
</feature>
<keyword evidence="7" id="KW-1185">Reference proteome</keyword>
<dbReference type="InterPro" id="IPR035983">
    <property type="entry name" value="Hect_E3_ubiquitin_ligase"/>
</dbReference>
<dbReference type="SUPFAM" id="SSF56204">
    <property type="entry name" value="Hect, E3 ligase catalytic domain"/>
    <property type="match status" value="1"/>
</dbReference>
<dbReference type="SMART" id="SM00119">
    <property type="entry name" value="HECTc"/>
    <property type="match status" value="1"/>
</dbReference>
<dbReference type="EMBL" id="OZ035829">
    <property type="protein sequence ID" value="CAL1612328.1"/>
    <property type="molecule type" value="Genomic_DNA"/>
</dbReference>
<evidence type="ECO:0000256" key="4">
    <source>
        <dbReference type="SAM" id="MobiDB-lite"/>
    </source>
</evidence>
<dbReference type="InterPro" id="IPR000569">
    <property type="entry name" value="HECT_dom"/>
</dbReference>
<evidence type="ECO:0000313" key="6">
    <source>
        <dbReference type="EMBL" id="CAL1612328.1"/>
    </source>
</evidence>
<proteinExistence type="predicted"/>
<dbReference type="Pfam" id="PF00632">
    <property type="entry name" value="HECT"/>
    <property type="match status" value="1"/>
</dbReference>
<dbReference type="Gene3D" id="3.30.2410.10">
    <property type="entry name" value="Hect, E3 ligase catalytic domain"/>
    <property type="match status" value="1"/>
</dbReference>
<accession>A0AAV2MG51</accession>
<dbReference type="PROSITE" id="PS50237">
    <property type="entry name" value="HECT"/>
    <property type="match status" value="1"/>
</dbReference>
<feature type="region of interest" description="Disordered" evidence="4">
    <location>
        <begin position="269"/>
        <end position="292"/>
    </location>
</feature>
<dbReference type="Gene3D" id="3.90.1750.10">
    <property type="entry name" value="Hect, E3 ligase catalytic domains"/>
    <property type="match status" value="1"/>
</dbReference>
<feature type="domain" description="HECT" evidence="5">
    <location>
        <begin position="329"/>
        <end position="659"/>
    </location>
</feature>
<evidence type="ECO:0000256" key="2">
    <source>
        <dbReference type="ARBA" id="ARBA00022786"/>
    </source>
</evidence>
<gene>
    <name evidence="6" type="ORF">KC01_LOCUS38654</name>
</gene>
<evidence type="ECO:0000256" key="3">
    <source>
        <dbReference type="PROSITE-ProRule" id="PRU00104"/>
    </source>
</evidence>
<sequence length="659" mass="73687">MYCPFCGSGINPETTFCSSCGKNITFLRDVQKPSTSQGGIKEEGALESFRNFRISKEKERQLSFKKKKEPLKENLVKISVGLMRLKDGVLSPMRGMTLPLSLKPSSDAKELQNAALQKLKAFNKNLPPGPHFLVYPDGTKIVNIPGTNTPFSVKDYKEAVGKAYQRITVYICTVEDFMTCSQEATTDSEDSDSEVIIMSSSETEFNTVISEPALNSTSDYQQSHTDLTALNLPSNSQMDQGTAVNVMETTSYIKYTELYSPIVIDDQEDKEVKGVDSSNKSHDTPKETEVEQLSASDIIQNLTLQIDHKHVNRFNICRSDIWDGAVRGLKRGTFSENYDLLVKFSDDAGRFEEGIDTGGPKREFLSLLMKELYRRPIFDGPAESRYLVYNSTAIKVDEYYLAGKMIAMSIVHGGPGPNFLSKDLVNFISGKSSFASSIGDITDEDIGKVLREILNAPSLENLRDLLAENSAVLQTAGCFRHVKALEEKDKIVKDYMWWYIIDRNHVAIERFKAGLASLQFLTALQQHPTILTHVLCHTNKRLTAKEVEHLFKPEMSPDGSNRKVLENQTMSYWADYLLDCEEQDSSVSLEELFMFATGVPCVPPAGIDLTPRLEFLTSSKFPMANTCSNTLKLPLLHCYSAFKTNMNFGIKNSPGFGCH</sequence>
<feature type="active site" description="Glycyl thioester intermediate" evidence="3">
    <location>
        <position position="627"/>
    </location>
</feature>
<evidence type="ECO:0000313" key="7">
    <source>
        <dbReference type="Proteomes" id="UP001497482"/>
    </source>
</evidence>
<protein>
    <recommendedName>
        <fullName evidence="5">HECT domain-containing protein</fullName>
    </recommendedName>
</protein>
<reference evidence="6 7" key="1">
    <citation type="submission" date="2024-04" db="EMBL/GenBank/DDBJ databases">
        <authorList>
            <person name="Waldvogel A.-M."/>
            <person name="Schoenle A."/>
        </authorList>
    </citation>
    <scope>NUCLEOTIDE SEQUENCE [LARGE SCALE GENOMIC DNA]</scope>
</reference>
<dbReference type="Proteomes" id="UP001497482">
    <property type="component" value="Chromosome 7"/>
</dbReference>
<dbReference type="AlphaFoldDB" id="A0AAV2MG51"/>
<evidence type="ECO:0000259" key="5">
    <source>
        <dbReference type="PROSITE" id="PS50237"/>
    </source>
</evidence>
<evidence type="ECO:0000256" key="1">
    <source>
        <dbReference type="ARBA" id="ARBA00022679"/>
    </source>
</evidence>